<gene>
    <name evidence="1" type="ORF">B0181_11065</name>
    <name evidence="2" type="ORF">NCTC10293_01217</name>
</gene>
<dbReference type="EMBL" id="MUXU01000086">
    <property type="protein sequence ID" value="OOR87108.1"/>
    <property type="molecule type" value="Genomic_DNA"/>
</dbReference>
<protein>
    <submittedName>
        <fullName evidence="1">Uncharacterized protein</fullName>
    </submittedName>
</protein>
<reference evidence="1 3" key="1">
    <citation type="submission" date="2017-02" db="EMBL/GenBank/DDBJ databases">
        <title>Draft genome sequence of Moraxella caviae CCUG 355 type strain.</title>
        <authorList>
            <person name="Engstrom-Jakobsson H."/>
            <person name="Salva-Serra F."/>
            <person name="Thorell K."/>
            <person name="Gonzales-Siles L."/>
            <person name="Karlsson R."/>
            <person name="Boulund F."/>
            <person name="Engstrand L."/>
            <person name="Moore E."/>
        </authorList>
    </citation>
    <scope>NUCLEOTIDE SEQUENCE [LARGE SCALE GENOMIC DNA]</scope>
    <source>
        <strain evidence="1 3">CCUG 355</strain>
    </source>
</reference>
<organism evidence="1 3">
    <name type="scientific">Moraxella caviae</name>
    <dbReference type="NCBI Taxonomy" id="34060"/>
    <lineage>
        <taxon>Bacteria</taxon>
        <taxon>Pseudomonadati</taxon>
        <taxon>Pseudomonadota</taxon>
        <taxon>Gammaproteobacteria</taxon>
        <taxon>Moraxellales</taxon>
        <taxon>Moraxellaceae</taxon>
        <taxon>Moraxella</taxon>
    </lineage>
</organism>
<evidence type="ECO:0000313" key="1">
    <source>
        <dbReference type="EMBL" id="OOR87108.1"/>
    </source>
</evidence>
<evidence type="ECO:0000313" key="2">
    <source>
        <dbReference type="EMBL" id="STZ13639.1"/>
    </source>
</evidence>
<name>A0A1S9ZUG8_9GAMM</name>
<dbReference type="Proteomes" id="UP000190435">
    <property type="component" value="Unassembled WGS sequence"/>
</dbReference>
<proteinExistence type="predicted"/>
<dbReference type="STRING" id="34060.B0181_11065"/>
<reference evidence="2 4" key="2">
    <citation type="submission" date="2018-06" db="EMBL/GenBank/DDBJ databases">
        <authorList>
            <consortium name="Pathogen Informatics"/>
            <person name="Doyle S."/>
        </authorList>
    </citation>
    <scope>NUCLEOTIDE SEQUENCE [LARGE SCALE GENOMIC DNA]</scope>
    <source>
        <strain evidence="2 4">NCTC10293</strain>
    </source>
</reference>
<dbReference type="RefSeq" id="WP_078277542.1">
    <property type="nucleotide sequence ID" value="NZ_CAACXO010000011.1"/>
</dbReference>
<keyword evidence="3" id="KW-1185">Reference proteome</keyword>
<dbReference type="AlphaFoldDB" id="A0A1S9ZUG8"/>
<sequence length="109" mass="12714">MYKLDRKNRHARLFTDDETQTTTLQLFCRKKERVCLIIDHSHPMADAAKVRIFMVTRIAFWHCQKSNNHAANMAFIERFYQDAESALAYISPCASYSHHGKQVIVKPSI</sequence>
<accession>A0A1S9ZUG8</accession>
<evidence type="ECO:0000313" key="3">
    <source>
        <dbReference type="Proteomes" id="UP000190435"/>
    </source>
</evidence>
<dbReference type="Proteomes" id="UP000255279">
    <property type="component" value="Unassembled WGS sequence"/>
</dbReference>
<evidence type="ECO:0000313" key="4">
    <source>
        <dbReference type="Proteomes" id="UP000255279"/>
    </source>
</evidence>
<dbReference type="EMBL" id="UGQE01000002">
    <property type="protein sequence ID" value="STZ13639.1"/>
    <property type="molecule type" value="Genomic_DNA"/>
</dbReference>